<reference evidence="2 3" key="1">
    <citation type="submission" date="2016-05" db="EMBL/GenBank/DDBJ databases">
        <title>Comparative analysis of secretome profiles of manganese(II)-oxidizing ascomycete fungi.</title>
        <authorList>
            <consortium name="DOE Joint Genome Institute"/>
            <person name="Zeiner C.A."/>
            <person name="Purvine S.O."/>
            <person name="Zink E.M."/>
            <person name="Wu S."/>
            <person name="Pasa-Tolic L."/>
            <person name="Chaput D.L."/>
            <person name="Haridas S."/>
            <person name="Grigoriev I.V."/>
            <person name="Santelli C.M."/>
            <person name="Hansel C.M."/>
        </authorList>
    </citation>
    <scope>NUCLEOTIDE SEQUENCE [LARGE SCALE GENOMIC DNA]</scope>
    <source>
        <strain evidence="2 3">AP3s5-JAC2a</strain>
    </source>
</reference>
<organism evidence="2 3">
    <name type="scientific">Paraphaeosphaeria sporulosa</name>
    <dbReference type="NCBI Taxonomy" id="1460663"/>
    <lineage>
        <taxon>Eukaryota</taxon>
        <taxon>Fungi</taxon>
        <taxon>Dikarya</taxon>
        <taxon>Ascomycota</taxon>
        <taxon>Pezizomycotina</taxon>
        <taxon>Dothideomycetes</taxon>
        <taxon>Pleosporomycetidae</taxon>
        <taxon>Pleosporales</taxon>
        <taxon>Massarineae</taxon>
        <taxon>Didymosphaeriaceae</taxon>
        <taxon>Paraphaeosphaeria</taxon>
    </lineage>
</organism>
<evidence type="ECO:0008006" key="4">
    <source>
        <dbReference type="Google" id="ProtNLM"/>
    </source>
</evidence>
<dbReference type="PANTHER" id="PTHR36848">
    <property type="entry name" value="DNA-BINDING PROTEIN (PUTATIVE SECRETED PROTEIN)-RELATED"/>
    <property type="match status" value="1"/>
</dbReference>
<evidence type="ECO:0000313" key="3">
    <source>
        <dbReference type="Proteomes" id="UP000077069"/>
    </source>
</evidence>
<name>A0A177C185_9PLEO</name>
<dbReference type="AlphaFoldDB" id="A0A177C185"/>
<keyword evidence="1" id="KW-0732">Signal</keyword>
<evidence type="ECO:0000313" key="2">
    <source>
        <dbReference type="EMBL" id="OAG01255.1"/>
    </source>
</evidence>
<gene>
    <name evidence="2" type="ORF">CC84DRAFT_280989</name>
</gene>
<dbReference type="InParanoid" id="A0A177C185"/>
<proteinExistence type="predicted"/>
<sequence length="1006" mass="111258">MAPTSLIFLILASSVCRAVSRQFSNDFNDPPIRYRPKFRYWLPDASVPSNAVANDIRAAKAAGAGGLELLPFYLYGQGEESYRRNGAEVVPDLPDWSKYGFGTDAFVDLFKDSLQAAQDAGILLDYALSPNQGQGIPSEPATPGLAVELLMGQDTIAPHGSFNASIPQAQQPSSYILSGLSFMHPLEQFGTPNLIAVIAYSTENSVSNGTVHLVQNSFIDLSSLITENNTLRWTPPDRSKFWRVFSFWEAYTNQRSCDGGPNATTSLGNGSWTVDHFSGNGASRVTDFWDQHLLSDPKVAELLRNVGNYAWEDSMEMLAALYWTPGLVDRFKNTSGFDLLPYLPLLFSISNSWNGLLPAYNETFVFGNSTDSGESRYQLEYRKALNDGYQEYLEHFQKWSHSIGNQFSTQPAYNLPLQALSDIPLVDAPEGESLGFQELTDVYRQFAGPAHLANRQVISTELGAVNTPPYWLTVPDLLQKIKRSLAGGFTMNVIHGFPTLAPYANTTWPGYTPFIYQFTDMWNPMQPAWQHLKDSLDFVGRNQWVLQQGQPKVDLALYAFATPWTIISRYNSDNLRELGYTYDYLGPDNIVSTDAFVRADKLGVPEYKAMIFNNQTVATTEAVEALTKFAAQGLKIIFIGAPPNQSYPVDAASQKTFNSAMARLLSGPNIHHTDNIDQLPALLREADINPRVELNCTPGAVSTVYRSSDGVDYIYFFNDQDESPRCGATVEAAGVVPFVYNGYTGTQSPLLQYTTSDTHISLAPTLKANETLIIALHRNVPQPACTMVQSSPYIRSVNALEGNLHAIVTHSPYVLATSTGKTKQFDTSLPQTINLTTWNLTVEDWHSAPDRFAIENEITNHTFSNISLVPWSQISAALQPVSGIGCYTTTFAAPSEADFSALVGYLSLPLIQHTARVFLDGEWLGPIDTANPIVPLHGLEKDRQYELRVDVSTTLFNRVKAEADQVWMVGQVASHQNEKYGSAPYEEYGLVGGVSIEWGYSVEVEC</sequence>
<protein>
    <recommendedName>
        <fullName evidence="4">Secreted protein</fullName>
    </recommendedName>
</protein>
<feature type="signal peptide" evidence="1">
    <location>
        <begin position="1"/>
        <end position="18"/>
    </location>
</feature>
<dbReference type="GeneID" id="28769243"/>
<dbReference type="Pfam" id="PF17132">
    <property type="entry name" value="Glyco_hydro_106"/>
    <property type="match status" value="1"/>
</dbReference>
<dbReference type="EMBL" id="KV441558">
    <property type="protein sequence ID" value="OAG01255.1"/>
    <property type="molecule type" value="Genomic_DNA"/>
</dbReference>
<dbReference type="PANTHER" id="PTHR36848:SF2">
    <property type="entry name" value="SECRETED PROTEIN"/>
    <property type="match status" value="1"/>
</dbReference>
<evidence type="ECO:0000256" key="1">
    <source>
        <dbReference type="SAM" id="SignalP"/>
    </source>
</evidence>
<dbReference type="RefSeq" id="XP_018031620.1">
    <property type="nucleotide sequence ID" value="XM_018185757.1"/>
</dbReference>
<dbReference type="STRING" id="1460663.A0A177C185"/>
<accession>A0A177C185</accession>
<dbReference type="InterPro" id="IPR053161">
    <property type="entry name" value="Ulvan_degrading_GH"/>
</dbReference>
<dbReference type="OrthoDB" id="2588159at2759"/>
<dbReference type="Proteomes" id="UP000077069">
    <property type="component" value="Unassembled WGS sequence"/>
</dbReference>
<feature type="chain" id="PRO_5008057652" description="Secreted protein" evidence="1">
    <location>
        <begin position="19"/>
        <end position="1006"/>
    </location>
</feature>
<keyword evidence="3" id="KW-1185">Reference proteome</keyword>